<dbReference type="EMBL" id="NMQA01000054">
    <property type="protein sequence ID" value="PLZ99955.1"/>
    <property type="molecule type" value="Genomic_DNA"/>
</dbReference>
<evidence type="ECO:0000313" key="2">
    <source>
        <dbReference type="Proteomes" id="UP000235025"/>
    </source>
</evidence>
<evidence type="ECO:0000313" key="1">
    <source>
        <dbReference type="EMBL" id="PLZ99955.1"/>
    </source>
</evidence>
<protein>
    <submittedName>
        <fullName evidence="1">Uncharacterized protein</fullName>
    </submittedName>
</protein>
<organism evidence="1 2">
    <name type="scientific">Fischerella thermalis CCMEE 5268</name>
    <dbReference type="NCBI Taxonomy" id="2019662"/>
    <lineage>
        <taxon>Bacteria</taxon>
        <taxon>Bacillati</taxon>
        <taxon>Cyanobacteriota</taxon>
        <taxon>Cyanophyceae</taxon>
        <taxon>Nostocales</taxon>
        <taxon>Hapalosiphonaceae</taxon>
        <taxon>Fischerella</taxon>
    </lineage>
</organism>
<gene>
    <name evidence="1" type="ORF">CEN50_05380</name>
</gene>
<proteinExistence type="predicted"/>
<name>A0A2N6KK02_9CYAN</name>
<accession>A0A2N6KK02</accession>
<dbReference type="RefSeq" id="WP_102171771.1">
    <property type="nucleotide sequence ID" value="NZ_NMQA01000054.1"/>
</dbReference>
<sequence length="69" mass="7548">MEPEDAQRRIEADVARKLPVSLLMSNDPAEQVFQFVVVNQKATPTKTSLLGTIISTSLSTEITKSKSIS</sequence>
<dbReference type="Proteomes" id="UP000235025">
    <property type="component" value="Unassembled WGS sequence"/>
</dbReference>
<comment type="caution">
    <text evidence="1">The sequence shown here is derived from an EMBL/GenBank/DDBJ whole genome shotgun (WGS) entry which is preliminary data.</text>
</comment>
<dbReference type="AlphaFoldDB" id="A0A2N6KK02"/>
<reference evidence="1 2" key="1">
    <citation type="submission" date="2017-07" db="EMBL/GenBank/DDBJ databases">
        <title>Genomes of Fischerella (Mastigocladus) sp. strains.</title>
        <authorList>
            <person name="Miller S.R."/>
        </authorList>
    </citation>
    <scope>NUCLEOTIDE SEQUENCE [LARGE SCALE GENOMIC DNA]</scope>
    <source>
        <strain evidence="1 2">CCMEE 5268</strain>
    </source>
</reference>